<feature type="disulfide bond" evidence="10">
    <location>
        <begin position="45"/>
        <end position="63"/>
    </location>
</feature>
<evidence type="ECO:0000256" key="6">
    <source>
        <dbReference type="ARBA" id="ARBA00022989"/>
    </source>
</evidence>
<evidence type="ECO:0000256" key="7">
    <source>
        <dbReference type="ARBA" id="ARBA00023136"/>
    </source>
</evidence>
<dbReference type="SMART" id="SM00192">
    <property type="entry name" value="LDLa"/>
    <property type="match status" value="1"/>
</dbReference>
<dbReference type="InterPro" id="IPR036055">
    <property type="entry name" value="LDL_receptor-like_sf"/>
</dbReference>
<evidence type="ECO:0000256" key="3">
    <source>
        <dbReference type="ARBA" id="ARBA00022692"/>
    </source>
</evidence>
<evidence type="ECO:0000256" key="2">
    <source>
        <dbReference type="ARBA" id="ARBA00004308"/>
    </source>
</evidence>
<dbReference type="InterPro" id="IPR023415">
    <property type="entry name" value="LDLR_class-A_CS"/>
</dbReference>
<feature type="disulfide bond" evidence="10">
    <location>
        <begin position="57"/>
        <end position="72"/>
    </location>
</feature>
<protein>
    <submittedName>
        <fullName evidence="11">Uncharacterized protein</fullName>
    </submittedName>
</protein>
<dbReference type="PANTHER" id="PTHR24270">
    <property type="entry name" value="LOW-DENSITY LIPOPROTEIN RECEPTOR-RELATED"/>
    <property type="match status" value="1"/>
</dbReference>
<dbReference type="Pfam" id="PF00057">
    <property type="entry name" value="Ldl_recept_a"/>
    <property type="match status" value="1"/>
</dbReference>
<dbReference type="CDD" id="cd00112">
    <property type="entry name" value="LDLa"/>
    <property type="match status" value="1"/>
</dbReference>
<dbReference type="STRING" id="303518.ENSPNYP00000015313"/>
<comment type="subcellular location">
    <subcellularLocation>
        <location evidence="2">Endomembrane system</location>
    </subcellularLocation>
    <subcellularLocation>
        <location evidence="1">Membrane</location>
        <topology evidence="1">Single-pass membrane protein</topology>
    </subcellularLocation>
</comment>
<evidence type="ECO:0000313" key="11">
    <source>
        <dbReference type="Ensembl" id="ENSPNYP00000015313.1"/>
    </source>
</evidence>
<sequence length="160" mass="17613">RVRLLLLKIIEEVIVLICLTTFISCSYSSHFVGQISECSHDQWQCDDGGCIPAVWRCDGDGDCLDGSDEVDCTGGVTNGVLYESAFTANPVRLLLVGGTALGLLNVKSQQFEIIQSSTFDSVALAFDVARGWYYWADSRGNIYKSDGQQSWTAYTGWFTL</sequence>
<feature type="disulfide bond" evidence="10">
    <location>
        <begin position="38"/>
        <end position="50"/>
    </location>
</feature>
<dbReference type="Ensembl" id="ENSPNYT00000015706.1">
    <property type="protein sequence ID" value="ENSPNYP00000015313.1"/>
    <property type="gene ID" value="ENSPNYG00000011596.1"/>
</dbReference>
<dbReference type="InterPro" id="IPR002172">
    <property type="entry name" value="LDrepeatLR_classA_rpt"/>
</dbReference>
<evidence type="ECO:0000256" key="10">
    <source>
        <dbReference type="PROSITE-ProRule" id="PRU00124"/>
    </source>
</evidence>
<accession>A0A3B4G0Q4</accession>
<reference evidence="11" key="1">
    <citation type="submission" date="2023-09" db="UniProtKB">
        <authorList>
            <consortium name="Ensembl"/>
        </authorList>
    </citation>
    <scope>IDENTIFICATION</scope>
</reference>
<keyword evidence="5" id="KW-0677">Repeat</keyword>
<evidence type="ECO:0000256" key="9">
    <source>
        <dbReference type="ARBA" id="ARBA00023180"/>
    </source>
</evidence>
<keyword evidence="6" id="KW-1133">Transmembrane helix</keyword>
<evidence type="ECO:0000256" key="5">
    <source>
        <dbReference type="ARBA" id="ARBA00022737"/>
    </source>
</evidence>
<dbReference type="SUPFAM" id="SSF57424">
    <property type="entry name" value="LDL receptor-like module"/>
    <property type="match status" value="1"/>
</dbReference>
<keyword evidence="9" id="KW-0325">Glycoprotein</keyword>
<dbReference type="PROSITE" id="PS01209">
    <property type="entry name" value="LDLRA_1"/>
    <property type="match status" value="1"/>
</dbReference>
<organism evidence="11">
    <name type="scientific">Pundamilia nyererei</name>
    <dbReference type="NCBI Taxonomy" id="303518"/>
    <lineage>
        <taxon>Eukaryota</taxon>
        <taxon>Metazoa</taxon>
        <taxon>Chordata</taxon>
        <taxon>Craniata</taxon>
        <taxon>Vertebrata</taxon>
        <taxon>Euteleostomi</taxon>
        <taxon>Actinopterygii</taxon>
        <taxon>Neopterygii</taxon>
        <taxon>Teleostei</taxon>
        <taxon>Neoteleostei</taxon>
        <taxon>Acanthomorphata</taxon>
        <taxon>Ovalentaria</taxon>
        <taxon>Cichlomorphae</taxon>
        <taxon>Cichliformes</taxon>
        <taxon>Cichlidae</taxon>
        <taxon>African cichlids</taxon>
        <taxon>Pseudocrenilabrinae</taxon>
        <taxon>Haplochromini</taxon>
        <taxon>Pundamilia</taxon>
    </lineage>
</organism>
<name>A0A3B4G0Q4_9CICH</name>
<proteinExistence type="predicted"/>
<dbReference type="GO" id="GO:0012505">
    <property type="term" value="C:endomembrane system"/>
    <property type="evidence" value="ECO:0007669"/>
    <property type="project" value="UniProtKB-SubCell"/>
</dbReference>
<keyword evidence="4" id="KW-0732">Signal</keyword>
<evidence type="ECO:0000256" key="4">
    <source>
        <dbReference type="ARBA" id="ARBA00022729"/>
    </source>
</evidence>
<dbReference type="AlphaFoldDB" id="A0A3B4G0Q4"/>
<keyword evidence="3" id="KW-0812">Transmembrane</keyword>
<dbReference type="GO" id="GO:0016192">
    <property type="term" value="P:vesicle-mediated transport"/>
    <property type="evidence" value="ECO:0007669"/>
    <property type="project" value="UniProtKB-ARBA"/>
</dbReference>
<dbReference type="GeneTree" id="ENSGT00940000178065"/>
<keyword evidence="8 10" id="KW-1015">Disulfide bond</keyword>
<keyword evidence="7" id="KW-0472">Membrane</keyword>
<evidence type="ECO:0000256" key="1">
    <source>
        <dbReference type="ARBA" id="ARBA00004167"/>
    </source>
</evidence>
<dbReference type="PROSITE" id="PS50068">
    <property type="entry name" value="LDLRA_2"/>
    <property type="match status" value="1"/>
</dbReference>
<dbReference type="Gene3D" id="4.10.400.10">
    <property type="entry name" value="Low-density Lipoprotein Receptor"/>
    <property type="match status" value="1"/>
</dbReference>
<evidence type="ECO:0000256" key="8">
    <source>
        <dbReference type="ARBA" id="ARBA00023157"/>
    </source>
</evidence>
<dbReference type="GO" id="GO:0005886">
    <property type="term" value="C:plasma membrane"/>
    <property type="evidence" value="ECO:0007669"/>
    <property type="project" value="TreeGrafter"/>
</dbReference>
<dbReference type="FunFam" id="4.10.400.10:FF:000034">
    <property type="entry name" value="Low-density lipoprotein receptor-related protein 2"/>
    <property type="match status" value="1"/>
</dbReference>
<dbReference type="InterPro" id="IPR050685">
    <property type="entry name" value="LDLR"/>
</dbReference>
<dbReference type="PANTHER" id="PTHR24270:SF8">
    <property type="entry name" value="LD11117P-RELATED"/>
    <property type="match status" value="1"/>
</dbReference>